<dbReference type="RefSeq" id="WP_037600717.1">
    <property type="nucleotide sequence ID" value="NZ_JALDUD010000004.1"/>
</dbReference>
<feature type="region of interest" description="Disordered" evidence="1">
    <location>
        <begin position="35"/>
        <end position="194"/>
    </location>
</feature>
<accession>A0A074JDJ3</accession>
<dbReference type="EMBL" id="JJMT01000005">
    <property type="protein sequence ID" value="KEO46459.1"/>
    <property type="molecule type" value="Genomic_DNA"/>
</dbReference>
<evidence type="ECO:0000313" key="3">
    <source>
        <dbReference type="EMBL" id="KEO46459.1"/>
    </source>
</evidence>
<evidence type="ECO:0000256" key="2">
    <source>
        <dbReference type="SAM" id="SignalP"/>
    </source>
</evidence>
<dbReference type="Proteomes" id="UP000027855">
    <property type="component" value="Unassembled WGS sequence"/>
</dbReference>
<feature type="compositionally biased region" description="Basic and acidic residues" evidence="1">
    <location>
        <begin position="170"/>
        <end position="184"/>
    </location>
</feature>
<dbReference type="AlphaFoldDB" id="A0A074JDJ3"/>
<sequence>MKKALTLLGVTLVSGLILTTAQEVKAQETSENIIALRSRRSGSRSSSRGSRSGSKSGFGSSKGHHSDGNSGKGYKSDSGSSKSYKSSSDHDSYNGSSKTYGSSSSHSSDSDVDSSTKSSSSQSYSDSHSSSGNSSSKSKSDTNSEYTKPKMSSPELNDSERSNFQSGAKVSDDETLKKYSKQNDDFSDEQSKSVFDNNDDYQIRDRYYRQDVIRNPWFWMYMSRRSYHRYGNSYHSKVNNNAYTKGYQDGFADADKGIDNYDSYSKESTLFGKFTTTSEKTEYLRGYKDGHDDGK</sequence>
<feature type="signal peptide" evidence="2">
    <location>
        <begin position="1"/>
        <end position="26"/>
    </location>
</feature>
<protein>
    <submittedName>
        <fullName evidence="3">LisH domain-containing protein</fullName>
    </submittedName>
</protein>
<reference evidence="3 4" key="1">
    <citation type="submission" date="2014-04" db="EMBL/GenBank/DDBJ databases">
        <title>Variable characteristics of bacteriocin-producing Streptococcus salivarius strains isolated from Malaysian subjects.</title>
        <authorList>
            <person name="Philip K."/>
            <person name="Barbour A."/>
        </authorList>
    </citation>
    <scope>NUCLEOTIDE SEQUENCE [LARGE SCALE GENOMIC DNA]</scope>
    <source>
        <strain evidence="3 4">NU10</strain>
    </source>
</reference>
<evidence type="ECO:0000256" key="1">
    <source>
        <dbReference type="SAM" id="MobiDB-lite"/>
    </source>
</evidence>
<proteinExistence type="predicted"/>
<feature type="compositionally biased region" description="Low complexity" evidence="1">
    <location>
        <begin position="43"/>
        <end position="61"/>
    </location>
</feature>
<feature type="chain" id="PRO_5001694717" evidence="2">
    <location>
        <begin position="27"/>
        <end position="295"/>
    </location>
</feature>
<gene>
    <name evidence="3" type="ORF">DL07_09100</name>
</gene>
<feature type="compositionally biased region" description="Low complexity" evidence="1">
    <location>
        <begin position="93"/>
        <end position="144"/>
    </location>
</feature>
<evidence type="ECO:0000313" key="4">
    <source>
        <dbReference type="Proteomes" id="UP000027855"/>
    </source>
</evidence>
<feature type="compositionally biased region" description="Low complexity" evidence="1">
    <location>
        <begin position="68"/>
        <end position="86"/>
    </location>
</feature>
<comment type="caution">
    <text evidence="3">The sequence shown here is derived from an EMBL/GenBank/DDBJ whole genome shotgun (WGS) entry which is preliminary data.</text>
</comment>
<keyword evidence="2" id="KW-0732">Signal</keyword>
<name>A0A074JDJ3_STRSL</name>
<organism evidence="3 4">
    <name type="scientific">Streptococcus salivarius</name>
    <dbReference type="NCBI Taxonomy" id="1304"/>
    <lineage>
        <taxon>Bacteria</taxon>
        <taxon>Bacillati</taxon>
        <taxon>Bacillota</taxon>
        <taxon>Bacilli</taxon>
        <taxon>Lactobacillales</taxon>
        <taxon>Streptococcaceae</taxon>
        <taxon>Streptococcus</taxon>
    </lineage>
</organism>